<evidence type="ECO:0000256" key="2">
    <source>
        <dbReference type="RuleBase" id="RU362039"/>
    </source>
</evidence>
<evidence type="ECO:0000256" key="1">
    <source>
        <dbReference type="ARBA" id="ARBA00008950"/>
    </source>
</evidence>
<dbReference type="InterPro" id="IPR024654">
    <property type="entry name" value="Calcineurin-like_PHP_lpxH"/>
</dbReference>
<name>A0AAW5JK08_9FIRM</name>
<dbReference type="InterPro" id="IPR000979">
    <property type="entry name" value="Phosphodiesterase_MJ0936/Vps29"/>
</dbReference>
<evidence type="ECO:0000313" key="4">
    <source>
        <dbReference type="EMBL" id="MCQ4770162.1"/>
    </source>
</evidence>
<comment type="caution">
    <text evidence="4">The sequence shown here is derived from an EMBL/GenBank/DDBJ whole genome shotgun (WGS) entry which is preliminary data.</text>
</comment>
<dbReference type="Pfam" id="PF12850">
    <property type="entry name" value="Metallophos_2"/>
    <property type="match status" value="1"/>
</dbReference>
<dbReference type="AlphaFoldDB" id="A0AAW5JK08"/>
<dbReference type="PANTHER" id="PTHR11124">
    <property type="entry name" value="VACUOLAR SORTING PROTEIN VPS29"/>
    <property type="match status" value="1"/>
</dbReference>
<protein>
    <recommendedName>
        <fullName evidence="2">Phosphoesterase</fullName>
        <ecNumber evidence="2">3.1.4.-</ecNumber>
    </recommendedName>
</protein>
<feature type="domain" description="Calcineurin-like phosphoesterase" evidence="3">
    <location>
        <begin position="1"/>
        <end position="142"/>
    </location>
</feature>
<dbReference type="InterPro" id="IPR029052">
    <property type="entry name" value="Metallo-depent_PP-like"/>
</dbReference>
<dbReference type="EMBL" id="JANFYS010000011">
    <property type="protein sequence ID" value="MCQ4770162.1"/>
    <property type="molecule type" value="Genomic_DNA"/>
</dbReference>
<dbReference type="Proteomes" id="UP001204562">
    <property type="component" value="Unassembled WGS sequence"/>
</dbReference>
<dbReference type="GO" id="GO:0016787">
    <property type="term" value="F:hydrolase activity"/>
    <property type="evidence" value="ECO:0007669"/>
    <property type="project" value="UniProtKB-UniRule"/>
</dbReference>
<gene>
    <name evidence="4" type="ORF">NE579_06735</name>
</gene>
<evidence type="ECO:0000259" key="3">
    <source>
        <dbReference type="Pfam" id="PF12850"/>
    </source>
</evidence>
<sequence length="155" mass="16907">MKAVVFSDSHGDTAAMREAVEREAPDQILHLGDLAGDAERLGIRFPQIPLEYVCGNCDGFSLAPAVRLLELRGRRVLMMHGHTHGVKTGYGGAIAAARQVGADILLFGHTHQAYAERLEDGLWVMNPGSCQSWGRTTYGVILLEKMDTLCYTVPV</sequence>
<dbReference type="SUPFAM" id="SSF56300">
    <property type="entry name" value="Metallo-dependent phosphatases"/>
    <property type="match status" value="1"/>
</dbReference>
<dbReference type="NCBIfam" id="TIGR00040">
    <property type="entry name" value="yfcE"/>
    <property type="match status" value="1"/>
</dbReference>
<organism evidence="4 5">
    <name type="scientific">Intestinimonas massiliensis</name>
    <name type="common">ex Afouda et al. 2020</name>
    <dbReference type="NCBI Taxonomy" id="1673721"/>
    <lineage>
        <taxon>Bacteria</taxon>
        <taxon>Bacillati</taxon>
        <taxon>Bacillota</taxon>
        <taxon>Clostridia</taxon>
        <taxon>Eubacteriales</taxon>
        <taxon>Intestinimonas</taxon>
    </lineage>
</organism>
<dbReference type="RefSeq" id="WP_256303676.1">
    <property type="nucleotide sequence ID" value="NZ_JANFYS010000011.1"/>
</dbReference>
<dbReference type="EC" id="3.1.4.-" evidence="2"/>
<dbReference type="Gene3D" id="3.60.21.10">
    <property type="match status" value="1"/>
</dbReference>
<accession>A0AAW5JK08</accession>
<proteinExistence type="inferred from homology"/>
<keyword evidence="2" id="KW-0479">Metal-binding</keyword>
<comment type="similarity">
    <text evidence="1 2">Belongs to the metallophosphoesterase superfamily. YfcE family.</text>
</comment>
<reference evidence="4" key="1">
    <citation type="submission" date="2022-06" db="EMBL/GenBank/DDBJ databases">
        <title>Isolation of gut microbiota from human fecal samples.</title>
        <authorList>
            <person name="Pamer E.G."/>
            <person name="Barat B."/>
            <person name="Waligurski E."/>
            <person name="Medina S."/>
            <person name="Paddock L."/>
            <person name="Mostad J."/>
        </authorList>
    </citation>
    <scope>NUCLEOTIDE SEQUENCE</scope>
    <source>
        <strain evidence="4">DFI.9.91</strain>
    </source>
</reference>
<comment type="cofactor">
    <cofactor evidence="2">
        <name>a divalent metal cation</name>
        <dbReference type="ChEBI" id="CHEBI:60240"/>
    </cofactor>
</comment>
<evidence type="ECO:0000313" key="5">
    <source>
        <dbReference type="Proteomes" id="UP001204562"/>
    </source>
</evidence>
<dbReference type="GO" id="GO:0046872">
    <property type="term" value="F:metal ion binding"/>
    <property type="evidence" value="ECO:0007669"/>
    <property type="project" value="UniProtKB-KW"/>
</dbReference>